<dbReference type="Pfam" id="PF14555">
    <property type="entry name" value="UBA_4"/>
    <property type="match status" value="1"/>
</dbReference>
<protein>
    <recommendedName>
        <fullName evidence="1">Defective in cullin neddylation protein</fullName>
    </recommendedName>
</protein>
<feature type="compositionally biased region" description="Acidic residues" evidence="2">
    <location>
        <begin position="84"/>
        <end position="98"/>
    </location>
</feature>
<dbReference type="FunFam" id="1.10.238.200:FF:000003">
    <property type="entry name" value="DCN1-like protein 3"/>
    <property type="match status" value="1"/>
</dbReference>
<dbReference type="GO" id="GO:0032182">
    <property type="term" value="F:ubiquitin-like protein binding"/>
    <property type="evidence" value="ECO:0007669"/>
    <property type="project" value="TreeGrafter"/>
</dbReference>
<dbReference type="GO" id="GO:0097602">
    <property type="term" value="F:cullin family protein binding"/>
    <property type="evidence" value="ECO:0007669"/>
    <property type="project" value="TreeGrafter"/>
</dbReference>
<gene>
    <name evidence="4" type="ORF">PANT_7c00147</name>
</gene>
<dbReference type="STRING" id="1151754.M9MBI5"/>
<evidence type="ECO:0000256" key="2">
    <source>
        <dbReference type="SAM" id="MobiDB-lite"/>
    </source>
</evidence>
<evidence type="ECO:0000313" key="5">
    <source>
        <dbReference type="Proteomes" id="UP000011976"/>
    </source>
</evidence>
<dbReference type="Gene3D" id="1.10.8.10">
    <property type="entry name" value="DNA helicase RuvA subunit, C-terminal domain"/>
    <property type="match status" value="1"/>
</dbReference>
<comment type="function">
    <text evidence="1">Neddylation of cullins play an essential role in the regulation of SCF-type complexes activity.</text>
</comment>
<evidence type="ECO:0000256" key="1">
    <source>
        <dbReference type="RuleBase" id="RU410713"/>
    </source>
</evidence>
<dbReference type="Proteomes" id="UP000011976">
    <property type="component" value="Unassembled WGS sequence"/>
</dbReference>
<reference evidence="5" key="1">
    <citation type="journal article" date="2013" name="Genome Announc.">
        <title>Genome sequence of the basidiomycetous yeast Pseudozyma antarctica T-34, a producer of the glycolipid biosurfactants mannosylerythritol lipids.</title>
        <authorList>
            <person name="Morita T."/>
            <person name="Koike H."/>
            <person name="Koyama Y."/>
            <person name="Hagiwara H."/>
            <person name="Ito E."/>
            <person name="Fukuoka T."/>
            <person name="Imura T."/>
            <person name="Machida M."/>
            <person name="Kitamoto D."/>
        </authorList>
    </citation>
    <scope>NUCLEOTIDE SEQUENCE [LARGE SCALE GENOMIC DNA]</scope>
    <source>
        <strain evidence="5">T-34</strain>
    </source>
</reference>
<evidence type="ECO:0000259" key="3">
    <source>
        <dbReference type="PROSITE" id="PS51229"/>
    </source>
</evidence>
<organism evidence="4 5">
    <name type="scientific">Pseudozyma antarctica (strain T-34)</name>
    <name type="common">Yeast</name>
    <name type="synonym">Candida antarctica</name>
    <dbReference type="NCBI Taxonomy" id="1151754"/>
    <lineage>
        <taxon>Eukaryota</taxon>
        <taxon>Fungi</taxon>
        <taxon>Dikarya</taxon>
        <taxon>Basidiomycota</taxon>
        <taxon>Ustilaginomycotina</taxon>
        <taxon>Ustilaginomycetes</taxon>
        <taxon>Ustilaginales</taxon>
        <taxon>Ustilaginaceae</taxon>
        <taxon>Moesziomyces</taxon>
    </lineage>
</organism>
<feature type="region of interest" description="Disordered" evidence="2">
    <location>
        <begin position="83"/>
        <end position="106"/>
    </location>
</feature>
<dbReference type="PANTHER" id="PTHR12281:SF31">
    <property type="entry name" value="DCN1-LIKE PROTEIN 3"/>
    <property type="match status" value="1"/>
</dbReference>
<dbReference type="InterPro" id="IPR005176">
    <property type="entry name" value="PONY_dom"/>
</dbReference>
<dbReference type="AlphaFoldDB" id="M9MBI5"/>
<dbReference type="OrthoDB" id="27198at2759"/>
<dbReference type="GO" id="GO:0045116">
    <property type="term" value="P:protein neddylation"/>
    <property type="evidence" value="ECO:0007669"/>
    <property type="project" value="TreeGrafter"/>
</dbReference>
<dbReference type="PANTHER" id="PTHR12281">
    <property type="entry name" value="RP42 RELATED"/>
    <property type="match status" value="1"/>
</dbReference>
<dbReference type="GO" id="GO:0000151">
    <property type="term" value="C:ubiquitin ligase complex"/>
    <property type="evidence" value="ECO:0007669"/>
    <property type="project" value="TreeGrafter"/>
</dbReference>
<sequence length="327" mass="36815">MSSSAKKEAILRDFRQLTRATPQDAHRILKAHGYRLEAATNAFFSDEQAQLNALASSSTLDKKTEREVTQRLNTLFDRFRAAAEEDDDDDDDDDEDAEASAAAAAEDPDVMSIGGALKMCEALEVSPEDVVFLPLSFYLRSPSIGTFTRTDYVAGWKMLDLSDTLEKQKKTIEKLRQELLENKPLRLERVAQEKADPVTASSANKGLYEKVYEYTYAFARREGQKSLALENALAFWDLILPASPTFKKEGSDGTFTQHQLDLWKKFLSEHTGGRAVSKDTWTQFLDFTREINADFSNHDFDAAWPSVIDDFVMWAKDNMAADGMDTS</sequence>
<accession>M9MBI5</accession>
<dbReference type="InterPro" id="IPR014764">
    <property type="entry name" value="DCN-prot"/>
</dbReference>
<dbReference type="GO" id="GO:0005886">
    <property type="term" value="C:plasma membrane"/>
    <property type="evidence" value="ECO:0007669"/>
    <property type="project" value="UniProtKB-ARBA"/>
</dbReference>
<dbReference type="InterPro" id="IPR042460">
    <property type="entry name" value="DCN1-like_PONY"/>
</dbReference>
<dbReference type="CDD" id="cd14273">
    <property type="entry name" value="UBA_TAP-C_like"/>
    <property type="match status" value="1"/>
</dbReference>
<dbReference type="Pfam" id="PF03556">
    <property type="entry name" value="Cullin_binding"/>
    <property type="match status" value="1"/>
</dbReference>
<evidence type="ECO:0000313" key="4">
    <source>
        <dbReference type="EMBL" id="GAC72533.1"/>
    </source>
</evidence>
<dbReference type="EMBL" id="DF196773">
    <property type="protein sequence ID" value="GAC72533.1"/>
    <property type="molecule type" value="Genomic_DNA"/>
</dbReference>
<proteinExistence type="predicted"/>
<dbReference type="PROSITE" id="PS51229">
    <property type="entry name" value="DCUN1"/>
    <property type="match status" value="1"/>
</dbReference>
<dbReference type="Gene3D" id="1.10.238.10">
    <property type="entry name" value="EF-hand"/>
    <property type="match status" value="1"/>
</dbReference>
<feature type="domain" description="DCUN1" evidence="3">
    <location>
        <begin position="67"/>
        <end position="316"/>
    </location>
</feature>
<dbReference type="Gene3D" id="1.10.238.200">
    <property type="entry name" value="Cullin, PONY binding domain"/>
    <property type="match status" value="1"/>
</dbReference>
<dbReference type="GO" id="GO:0031624">
    <property type="term" value="F:ubiquitin conjugating enzyme binding"/>
    <property type="evidence" value="ECO:0007669"/>
    <property type="project" value="TreeGrafter"/>
</dbReference>
<name>M9MBI5_PSEA3</name>